<proteinExistence type="predicted"/>
<evidence type="ECO:0000313" key="1">
    <source>
        <dbReference type="EMBL" id="AKH45886.1"/>
    </source>
</evidence>
<dbReference type="EMBL" id="KR029577">
    <property type="protein sequence ID" value="AKH45886.1"/>
    <property type="molecule type" value="Genomic_DNA"/>
</dbReference>
<name>A0A0F7L4H3_9VIRU</name>
<sequence length="76" mass="8940">MPDVERDRSTRYLQQRRRRCPADPLLLEALGALEDDLHRCCQAQWTSRMRWLQQPSLADHQQSLADRCPLRCHGSP</sequence>
<reference evidence="1" key="1">
    <citation type="journal article" date="2015" name="Front. Microbiol.">
        <title>Combining genomic sequencing methods to explore viral diversity and reveal potential virus-host interactions.</title>
        <authorList>
            <person name="Chow C.E."/>
            <person name="Winget D.M."/>
            <person name="White R.A.III."/>
            <person name="Hallam S.J."/>
            <person name="Suttle C.A."/>
        </authorList>
    </citation>
    <scope>NUCLEOTIDE SEQUENCE</scope>
    <source>
        <strain evidence="1">Anoxic3_1</strain>
    </source>
</reference>
<protein>
    <submittedName>
        <fullName evidence="1">Uncharacterized protein</fullName>
    </submittedName>
</protein>
<reference evidence="1" key="2">
    <citation type="submission" date="2015-03" db="EMBL/GenBank/DDBJ databases">
        <authorList>
            <person name="Chow C.-E.T."/>
            <person name="Winget D.M."/>
            <person name="White R.A.III."/>
            <person name="Hallam S.J."/>
            <person name="Suttle C.A."/>
        </authorList>
    </citation>
    <scope>NUCLEOTIDE SEQUENCE</scope>
    <source>
        <strain evidence="1">Anoxic3_1</strain>
    </source>
</reference>
<organism evidence="1">
    <name type="scientific">uncultured marine virus</name>
    <dbReference type="NCBI Taxonomy" id="186617"/>
    <lineage>
        <taxon>Viruses</taxon>
        <taxon>environmental samples</taxon>
    </lineage>
</organism>
<accession>A0A0F7L4H3</accession>